<dbReference type="AlphaFoldDB" id="A0AAV7SJ47"/>
<accession>A0AAV7SJ47</accession>
<keyword evidence="3" id="KW-1185">Reference proteome</keyword>
<name>A0AAV7SJ47_PLEWA</name>
<dbReference type="Proteomes" id="UP001066276">
    <property type="component" value="Chromosome 4_2"/>
</dbReference>
<evidence type="ECO:0000313" key="3">
    <source>
        <dbReference type="Proteomes" id="UP001066276"/>
    </source>
</evidence>
<gene>
    <name evidence="2" type="ORF">NDU88_004569</name>
</gene>
<sequence>MEIQISSCHQVSLSAPGTAGVWAKPHALVCTAAVTRTTRKRRGLPGCMNAGATESSSCLDRWEAHLIGRVAGLDSPDPAADLPTEAASDARASRQRSGVVRPGISAKDLW</sequence>
<reference evidence="2" key="1">
    <citation type="journal article" date="2022" name="bioRxiv">
        <title>Sequencing and chromosome-scale assembly of the giantPleurodeles waltlgenome.</title>
        <authorList>
            <person name="Brown T."/>
            <person name="Elewa A."/>
            <person name="Iarovenko S."/>
            <person name="Subramanian E."/>
            <person name="Araus A.J."/>
            <person name="Petzold A."/>
            <person name="Susuki M."/>
            <person name="Suzuki K.-i.T."/>
            <person name="Hayashi T."/>
            <person name="Toyoda A."/>
            <person name="Oliveira C."/>
            <person name="Osipova E."/>
            <person name="Leigh N.D."/>
            <person name="Simon A."/>
            <person name="Yun M.H."/>
        </authorList>
    </citation>
    <scope>NUCLEOTIDE SEQUENCE</scope>
    <source>
        <strain evidence="2">20211129_DDA</strain>
        <tissue evidence="2">Liver</tissue>
    </source>
</reference>
<evidence type="ECO:0000313" key="2">
    <source>
        <dbReference type="EMBL" id="KAJ1164123.1"/>
    </source>
</evidence>
<comment type="caution">
    <text evidence="2">The sequence shown here is derived from an EMBL/GenBank/DDBJ whole genome shotgun (WGS) entry which is preliminary data.</text>
</comment>
<evidence type="ECO:0000256" key="1">
    <source>
        <dbReference type="SAM" id="MobiDB-lite"/>
    </source>
</evidence>
<feature type="region of interest" description="Disordered" evidence="1">
    <location>
        <begin position="73"/>
        <end position="110"/>
    </location>
</feature>
<dbReference type="EMBL" id="JANPWB010000008">
    <property type="protein sequence ID" value="KAJ1164123.1"/>
    <property type="molecule type" value="Genomic_DNA"/>
</dbReference>
<proteinExistence type="predicted"/>
<organism evidence="2 3">
    <name type="scientific">Pleurodeles waltl</name>
    <name type="common">Iberian ribbed newt</name>
    <dbReference type="NCBI Taxonomy" id="8319"/>
    <lineage>
        <taxon>Eukaryota</taxon>
        <taxon>Metazoa</taxon>
        <taxon>Chordata</taxon>
        <taxon>Craniata</taxon>
        <taxon>Vertebrata</taxon>
        <taxon>Euteleostomi</taxon>
        <taxon>Amphibia</taxon>
        <taxon>Batrachia</taxon>
        <taxon>Caudata</taxon>
        <taxon>Salamandroidea</taxon>
        <taxon>Salamandridae</taxon>
        <taxon>Pleurodelinae</taxon>
        <taxon>Pleurodeles</taxon>
    </lineage>
</organism>
<protein>
    <submittedName>
        <fullName evidence="2">Uncharacterized protein</fullName>
    </submittedName>
</protein>